<evidence type="ECO:0000313" key="2">
    <source>
        <dbReference type="EMBL" id="GFI40667.1"/>
    </source>
</evidence>
<dbReference type="InterPro" id="IPR027275">
    <property type="entry name" value="PRC-brl_dom"/>
</dbReference>
<sequence length="79" mass="8924">MRFVKLQSKDVVNVVDGCKVGFISDIEIDWCTRSIQAIVVEKYSFFKLFCFFKEAPCIIIPFECVVSIGGDVILVSIEP</sequence>
<reference evidence="4" key="1">
    <citation type="submission" date="2016-10" db="EMBL/GenBank/DDBJ databases">
        <authorList>
            <person name="Varghese N."/>
            <person name="Submissions S."/>
        </authorList>
    </citation>
    <scope>NUCLEOTIDE SEQUENCE [LARGE SCALE GENOMIC DNA]</scope>
    <source>
        <strain evidence="4">DSM 1551</strain>
    </source>
</reference>
<evidence type="ECO:0000313" key="3">
    <source>
        <dbReference type="EMBL" id="SET82493.1"/>
    </source>
</evidence>
<dbReference type="AlphaFoldDB" id="A0A1I0HFL9"/>
<protein>
    <submittedName>
        <fullName evidence="3">Sporulation protein, YlmC/YmxH family</fullName>
    </submittedName>
</protein>
<dbReference type="Proteomes" id="UP000198558">
    <property type="component" value="Unassembled WGS sequence"/>
</dbReference>
<dbReference type="RefSeq" id="WP_092356486.1">
    <property type="nucleotide sequence ID" value="NZ_BLMI01000069.1"/>
</dbReference>
<dbReference type="PANTHER" id="PTHR40061">
    <property type="entry name" value="SPORULATION PROTEIN YLMC-RELATED"/>
    <property type="match status" value="1"/>
</dbReference>
<dbReference type="InterPro" id="IPR014238">
    <property type="entry name" value="Spore_YlmC/YmxH"/>
</dbReference>
<dbReference type="Gene3D" id="2.30.30.240">
    <property type="entry name" value="PRC-barrel domain"/>
    <property type="match status" value="1"/>
</dbReference>
<dbReference type="Pfam" id="PF05239">
    <property type="entry name" value="PRC"/>
    <property type="match status" value="1"/>
</dbReference>
<dbReference type="PANTHER" id="PTHR40061:SF1">
    <property type="entry name" value="SPORULATION PROTEIN YLMC-RELATED"/>
    <property type="match status" value="1"/>
</dbReference>
<evidence type="ECO:0000313" key="4">
    <source>
        <dbReference type="Proteomes" id="UP000198558"/>
    </source>
</evidence>
<dbReference type="NCBIfam" id="TIGR02888">
    <property type="entry name" value="spore_YlmC_YmxH"/>
    <property type="match status" value="1"/>
</dbReference>
<reference evidence="3" key="2">
    <citation type="submission" date="2016-10" db="EMBL/GenBank/DDBJ databases">
        <authorList>
            <person name="de Groot N.N."/>
        </authorList>
    </citation>
    <scope>NUCLEOTIDE SEQUENCE [LARGE SCALE GENOMIC DNA]</scope>
    <source>
        <strain evidence="3">DSM 1551</strain>
    </source>
</reference>
<accession>A0A1I0HFL9</accession>
<dbReference type="EMBL" id="BLMI01000069">
    <property type="protein sequence ID" value="GFI40667.1"/>
    <property type="molecule type" value="Genomic_DNA"/>
</dbReference>
<organism evidence="3 4">
    <name type="scientific">Thomasclavelia cocleata</name>
    <dbReference type="NCBI Taxonomy" id="69824"/>
    <lineage>
        <taxon>Bacteria</taxon>
        <taxon>Bacillati</taxon>
        <taxon>Bacillota</taxon>
        <taxon>Erysipelotrichia</taxon>
        <taxon>Erysipelotrichales</taxon>
        <taxon>Coprobacillaceae</taxon>
        <taxon>Thomasclavelia</taxon>
    </lineage>
</organism>
<dbReference type="InterPro" id="IPR011033">
    <property type="entry name" value="PRC_barrel-like_sf"/>
</dbReference>
<proteinExistence type="predicted"/>
<dbReference type="SUPFAM" id="SSF50346">
    <property type="entry name" value="PRC-barrel domain"/>
    <property type="match status" value="1"/>
</dbReference>
<evidence type="ECO:0000259" key="1">
    <source>
        <dbReference type="Pfam" id="PF05239"/>
    </source>
</evidence>
<keyword evidence="4" id="KW-1185">Reference proteome</keyword>
<name>A0A1I0HFL9_9FIRM</name>
<feature type="domain" description="PRC-barrel" evidence="1">
    <location>
        <begin position="3"/>
        <end position="76"/>
    </location>
</feature>
<gene>
    <name evidence="2" type="ORF">IMSAGC017_00702</name>
    <name evidence="3" type="ORF">SAMN04489758_14912</name>
</gene>
<evidence type="ECO:0000313" key="5">
    <source>
        <dbReference type="Proteomes" id="UP000490821"/>
    </source>
</evidence>
<dbReference type="Proteomes" id="UP000490821">
    <property type="component" value="Unassembled WGS sequence"/>
</dbReference>
<reference evidence="2 5" key="3">
    <citation type="journal article" date="2020" name="Microbiome">
        <title>Single-cell genomics of uncultured bacteria reveals dietary fiber responders in the mouse gut microbiota.</title>
        <authorList>
            <person name="Chijiiwa R."/>
            <person name="Hosokawa M."/>
            <person name="Kogawa M."/>
            <person name="Nishikawa Y."/>
            <person name="Ide K."/>
            <person name="Sakanashi C."/>
            <person name="Takahashi K."/>
            <person name="Takeyama H."/>
        </authorList>
    </citation>
    <scope>NUCLEOTIDE SEQUENCE [LARGE SCALE GENOMIC DNA]</scope>
    <source>
        <strain evidence="2">IMSAGC_017</strain>
    </source>
</reference>
<dbReference type="OrthoDB" id="6024937at2"/>
<dbReference type="EMBL" id="FOIN01000049">
    <property type="protein sequence ID" value="SET82493.1"/>
    <property type="molecule type" value="Genomic_DNA"/>
</dbReference>
<dbReference type="GeneID" id="78289432"/>